<keyword evidence="5" id="KW-0598">Phosphotransferase system</keyword>
<keyword evidence="2" id="KW-0813">Transport</keyword>
<evidence type="ECO:0000256" key="9">
    <source>
        <dbReference type="SAM" id="Phobius"/>
    </source>
</evidence>
<evidence type="ECO:0000256" key="7">
    <source>
        <dbReference type="ARBA" id="ARBA00022989"/>
    </source>
</evidence>
<gene>
    <name evidence="10" type="ORF">RT41_GL001773</name>
</gene>
<keyword evidence="3" id="KW-1003">Cell membrane</keyword>
<sequence length="266" mass="28143">MHATIVQIILVFIVTFIAGIDQFSFLESLYQPIVMGMVIGLILGDLQTGLIVGGTYQLMTIGNMPVGGAQPPNAVIGGIMAAILAITLHLTPTAAVATAIPFSLLGQYGVTLIFTITSPAMAFADKYAEKADPKGIARMNYITMCLMGLIFAIVVTLFFIGGSTFGSQVVALIPTWLMSGLSAAGGMMRYVGFAILIRVMVSRELWGFFFVGFALAVIIAGITSLSGSAMVILALIGFGIAYWDFQIQTKLSKVNSVQGGDYEDGI</sequence>
<dbReference type="GO" id="GO:0005886">
    <property type="term" value="C:plasma membrane"/>
    <property type="evidence" value="ECO:0007669"/>
    <property type="project" value="UniProtKB-SubCell"/>
</dbReference>
<feature type="transmembrane region" description="Helical" evidence="9">
    <location>
        <begin position="205"/>
        <end position="222"/>
    </location>
</feature>
<protein>
    <submittedName>
        <fullName evidence="10">N-acetylgalactosamine-specific PTS system IIC component</fullName>
    </submittedName>
</protein>
<dbReference type="RefSeq" id="WP_054639627.1">
    <property type="nucleotide sequence ID" value="NZ_BBAL01000008.1"/>
</dbReference>
<accession>A0A2A5RKI4</accession>
<feature type="transmembrane region" description="Helical" evidence="9">
    <location>
        <begin position="108"/>
        <end position="128"/>
    </location>
</feature>
<comment type="caution">
    <text evidence="10">The sequence shown here is derived from an EMBL/GenBank/DDBJ whole genome shotgun (WGS) entry which is preliminary data.</text>
</comment>
<dbReference type="STRING" id="1291764.GCA_001311235_02211"/>
<evidence type="ECO:0000256" key="2">
    <source>
        <dbReference type="ARBA" id="ARBA00022448"/>
    </source>
</evidence>
<evidence type="ECO:0000313" key="10">
    <source>
        <dbReference type="EMBL" id="PCR99660.1"/>
    </source>
</evidence>
<evidence type="ECO:0000313" key="11">
    <source>
        <dbReference type="Proteomes" id="UP000218181"/>
    </source>
</evidence>
<feature type="transmembrane region" description="Helical" evidence="9">
    <location>
        <begin position="29"/>
        <end position="53"/>
    </location>
</feature>
<feature type="transmembrane region" description="Helical" evidence="9">
    <location>
        <begin position="173"/>
        <end position="193"/>
    </location>
</feature>
<dbReference type="PANTHER" id="PTHR32502">
    <property type="entry name" value="N-ACETYLGALACTOSAMINE PERMEASE II COMPONENT-RELATED"/>
    <property type="match status" value="1"/>
</dbReference>
<evidence type="ECO:0000256" key="8">
    <source>
        <dbReference type="ARBA" id="ARBA00023136"/>
    </source>
</evidence>
<evidence type="ECO:0000256" key="3">
    <source>
        <dbReference type="ARBA" id="ARBA00022475"/>
    </source>
</evidence>
<feature type="transmembrane region" description="Helical" evidence="9">
    <location>
        <begin position="74"/>
        <end position="102"/>
    </location>
</feature>
<feature type="transmembrane region" description="Helical" evidence="9">
    <location>
        <begin position="140"/>
        <end position="161"/>
    </location>
</feature>
<evidence type="ECO:0000256" key="4">
    <source>
        <dbReference type="ARBA" id="ARBA00022597"/>
    </source>
</evidence>
<keyword evidence="8 9" id="KW-0472">Membrane</keyword>
<dbReference type="AlphaFoldDB" id="A0A2A5RKI4"/>
<dbReference type="InterPro" id="IPR050303">
    <property type="entry name" value="GatZ_KbaZ_carbometab"/>
</dbReference>
<dbReference type="EMBL" id="JXJU01000007">
    <property type="protein sequence ID" value="PCR99660.1"/>
    <property type="molecule type" value="Genomic_DNA"/>
</dbReference>
<proteinExistence type="predicted"/>
<reference evidence="10 11" key="1">
    <citation type="submission" date="2014-12" db="EMBL/GenBank/DDBJ databases">
        <title>Draft genome sequences of 10 type strains of Lactococcus.</title>
        <authorList>
            <person name="Sun Z."/>
            <person name="Zhong Z."/>
            <person name="Liu W."/>
            <person name="Zhang W."/>
            <person name="Zhang H."/>
        </authorList>
    </citation>
    <scope>NUCLEOTIDE SEQUENCE [LARGE SCALE GENOMIC DNA]</scope>
    <source>
        <strain evidence="10 11">JCM 16395</strain>
    </source>
</reference>
<keyword evidence="7 9" id="KW-1133">Transmembrane helix</keyword>
<dbReference type="Proteomes" id="UP000218181">
    <property type="component" value="Unassembled WGS sequence"/>
</dbReference>
<evidence type="ECO:0000256" key="5">
    <source>
        <dbReference type="ARBA" id="ARBA00022683"/>
    </source>
</evidence>
<dbReference type="Pfam" id="PF03609">
    <property type="entry name" value="EII-Sor"/>
    <property type="match status" value="1"/>
</dbReference>
<dbReference type="OrthoDB" id="1649937at2"/>
<dbReference type="InterPro" id="IPR004700">
    <property type="entry name" value="PTS_IIC_man"/>
</dbReference>
<dbReference type="PANTHER" id="PTHR32502:SF8">
    <property type="entry name" value="N-ACETYLGALACTOSAMINE PERMEASE IIC COMPONENT 1"/>
    <property type="match status" value="1"/>
</dbReference>
<keyword evidence="11" id="KW-1185">Reference proteome</keyword>
<comment type="subcellular location">
    <subcellularLocation>
        <location evidence="1">Cell membrane</location>
        <topology evidence="1">Multi-pass membrane protein</topology>
    </subcellularLocation>
</comment>
<feature type="transmembrane region" description="Helical" evidence="9">
    <location>
        <begin position="228"/>
        <end position="245"/>
    </location>
</feature>
<keyword evidence="6 9" id="KW-0812">Transmembrane</keyword>
<organism evidence="10 11">
    <name type="scientific">Lactococcus fujiensis JCM 16395</name>
    <dbReference type="NCBI Taxonomy" id="1291764"/>
    <lineage>
        <taxon>Bacteria</taxon>
        <taxon>Bacillati</taxon>
        <taxon>Bacillota</taxon>
        <taxon>Bacilli</taxon>
        <taxon>Lactobacillales</taxon>
        <taxon>Streptococcaceae</taxon>
        <taxon>Lactococcus</taxon>
    </lineage>
</organism>
<dbReference type="GO" id="GO:0009401">
    <property type="term" value="P:phosphoenolpyruvate-dependent sugar phosphotransferase system"/>
    <property type="evidence" value="ECO:0007669"/>
    <property type="project" value="UniProtKB-KW"/>
</dbReference>
<evidence type="ECO:0000256" key="6">
    <source>
        <dbReference type="ARBA" id="ARBA00022692"/>
    </source>
</evidence>
<dbReference type="PROSITE" id="PS51106">
    <property type="entry name" value="PTS_EIIC_TYPE_4"/>
    <property type="match status" value="1"/>
</dbReference>
<name>A0A2A5RKI4_9LACT</name>
<keyword evidence="4" id="KW-0762">Sugar transport</keyword>
<evidence type="ECO:0000256" key="1">
    <source>
        <dbReference type="ARBA" id="ARBA00004651"/>
    </source>
</evidence>